<gene>
    <name evidence="2" type="ORF">HMN09_01254700</name>
</gene>
<feature type="compositionally biased region" description="Low complexity" evidence="1">
    <location>
        <begin position="130"/>
        <end position="147"/>
    </location>
</feature>
<proteinExistence type="predicted"/>
<evidence type="ECO:0000256" key="1">
    <source>
        <dbReference type="SAM" id="MobiDB-lite"/>
    </source>
</evidence>
<evidence type="ECO:0000313" key="2">
    <source>
        <dbReference type="EMBL" id="KAF7291635.1"/>
    </source>
</evidence>
<name>A0A8H6S1N9_MYCCL</name>
<organism evidence="2 3">
    <name type="scientific">Mycena chlorophos</name>
    <name type="common">Agaric fungus</name>
    <name type="synonym">Agaricus chlorophos</name>
    <dbReference type="NCBI Taxonomy" id="658473"/>
    <lineage>
        <taxon>Eukaryota</taxon>
        <taxon>Fungi</taxon>
        <taxon>Dikarya</taxon>
        <taxon>Basidiomycota</taxon>
        <taxon>Agaricomycotina</taxon>
        <taxon>Agaricomycetes</taxon>
        <taxon>Agaricomycetidae</taxon>
        <taxon>Agaricales</taxon>
        <taxon>Marasmiineae</taxon>
        <taxon>Mycenaceae</taxon>
        <taxon>Mycena</taxon>
    </lineage>
</organism>
<dbReference type="AlphaFoldDB" id="A0A8H6S1N9"/>
<evidence type="ECO:0000313" key="3">
    <source>
        <dbReference type="Proteomes" id="UP000613580"/>
    </source>
</evidence>
<dbReference type="OrthoDB" id="3260393at2759"/>
<dbReference type="EMBL" id="JACAZE010000024">
    <property type="protein sequence ID" value="KAF7291635.1"/>
    <property type="molecule type" value="Genomic_DNA"/>
</dbReference>
<sequence length="279" mass="30719">MYSNFFISGLLSPPSSPAKRRMSLPTSSMHSRTPSDASSQFYFAASARNSDYSAFGVDARLSFGAVSADSVILPDSPTVLPAPSPRMLPSAKPVPLTSLPSIPGSRGVDHLQILEASLSRSVTPVQRKPSVASQATRASATSSTVSTHYRRTRRVRALERLEGRRPPASAPPTQPKFEVTGNFISLSDDDDDDDLNYDHHTPQKPTTFADDEIDLSLTNEQLEMLIDNPYYVPPTTEAIVPPKRARRKTVLGLQSFMDFHNEDDTNPRWSWRSFIEIGA</sequence>
<reference evidence="2" key="1">
    <citation type="submission" date="2020-05" db="EMBL/GenBank/DDBJ databases">
        <title>Mycena genomes resolve the evolution of fungal bioluminescence.</title>
        <authorList>
            <person name="Tsai I.J."/>
        </authorList>
    </citation>
    <scope>NUCLEOTIDE SEQUENCE</scope>
    <source>
        <strain evidence="2">110903Hualien_Pintung</strain>
    </source>
</reference>
<accession>A0A8H6S1N9</accession>
<protein>
    <submittedName>
        <fullName evidence="2">Uncharacterized protein</fullName>
    </submittedName>
</protein>
<comment type="caution">
    <text evidence="2">The sequence shown here is derived from an EMBL/GenBank/DDBJ whole genome shotgun (WGS) entry which is preliminary data.</text>
</comment>
<keyword evidence="3" id="KW-1185">Reference proteome</keyword>
<feature type="compositionally biased region" description="Polar residues" evidence="1">
    <location>
        <begin position="24"/>
        <end position="36"/>
    </location>
</feature>
<dbReference type="Proteomes" id="UP000613580">
    <property type="component" value="Unassembled WGS sequence"/>
</dbReference>
<feature type="region of interest" description="Disordered" evidence="1">
    <location>
        <begin position="14"/>
        <end position="36"/>
    </location>
</feature>
<feature type="region of interest" description="Disordered" evidence="1">
    <location>
        <begin position="125"/>
        <end position="150"/>
    </location>
</feature>